<name>A0A1M6MA01_9FIRM</name>
<dbReference type="RefSeq" id="WP_072965762.1">
    <property type="nucleotide sequence ID" value="NZ_FRAJ01000004.1"/>
</dbReference>
<evidence type="ECO:0000313" key="2">
    <source>
        <dbReference type="Proteomes" id="UP000184082"/>
    </source>
</evidence>
<dbReference type="Proteomes" id="UP000184082">
    <property type="component" value="Unassembled WGS sequence"/>
</dbReference>
<keyword evidence="2" id="KW-1185">Reference proteome</keyword>
<accession>A0A1M6MA01</accession>
<sequence length="94" mass="11119">MEKYFKKSTINSYLRELKSKNINQVYLPNNVAHKINLTFYASIGIYDFIEKVIKIIIKELAFDINSSFGNMWYLFGFKITYNHIPAPFYYEEGG</sequence>
<dbReference type="AlphaFoldDB" id="A0A1M6MA01"/>
<evidence type="ECO:0000313" key="1">
    <source>
        <dbReference type="EMBL" id="SHJ80210.1"/>
    </source>
</evidence>
<proteinExistence type="predicted"/>
<protein>
    <submittedName>
        <fullName evidence="1">Uncharacterized protein</fullName>
    </submittedName>
</protein>
<gene>
    <name evidence="1" type="ORF">SAMN02745883_00445</name>
</gene>
<organism evidence="1 2">
    <name type="scientific">Caminicella sporogenes DSM 14501</name>
    <dbReference type="NCBI Taxonomy" id="1121266"/>
    <lineage>
        <taxon>Bacteria</taxon>
        <taxon>Bacillati</taxon>
        <taxon>Bacillota</taxon>
        <taxon>Clostridia</taxon>
        <taxon>Peptostreptococcales</taxon>
        <taxon>Caminicellaceae</taxon>
        <taxon>Caminicella</taxon>
    </lineage>
</organism>
<dbReference type="EMBL" id="FRAJ01000004">
    <property type="protein sequence ID" value="SHJ80210.1"/>
    <property type="molecule type" value="Genomic_DNA"/>
</dbReference>
<reference evidence="1 2" key="1">
    <citation type="submission" date="2016-11" db="EMBL/GenBank/DDBJ databases">
        <authorList>
            <person name="Jaros S."/>
            <person name="Januszkiewicz K."/>
            <person name="Wedrychowicz H."/>
        </authorList>
    </citation>
    <scope>NUCLEOTIDE SEQUENCE [LARGE SCALE GENOMIC DNA]</scope>
    <source>
        <strain evidence="1 2">DSM 14501</strain>
    </source>
</reference>